<proteinExistence type="predicted"/>
<name>A0A5Z4Y299_SALER</name>
<sequence length="64" mass="7195">MTGSGLHCRRLGCRVTAKLHQTINFQILHQCQCVTLTAKSRESDARSLFDLHQKTQLRQLTAGS</sequence>
<organism evidence="1">
    <name type="scientific">Salmonella enterica</name>
    <name type="common">Salmonella choleraesuis</name>
    <dbReference type="NCBI Taxonomy" id="28901"/>
    <lineage>
        <taxon>Bacteria</taxon>
        <taxon>Pseudomonadati</taxon>
        <taxon>Pseudomonadota</taxon>
        <taxon>Gammaproteobacteria</taxon>
        <taxon>Enterobacterales</taxon>
        <taxon>Enterobacteriaceae</taxon>
        <taxon>Salmonella</taxon>
    </lineage>
</organism>
<dbReference type="EMBL" id="AAIPYS010000020">
    <property type="protein sequence ID" value="ECG9284005.1"/>
    <property type="molecule type" value="Genomic_DNA"/>
</dbReference>
<evidence type="ECO:0000313" key="1">
    <source>
        <dbReference type="EMBL" id="ECG9284005.1"/>
    </source>
</evidence>
<reference evidence="1" key="1">
    <citation type="submission" date="2019-07" db="EMBL/GenBank/DDBJ databases">
        <authorList>
            <consortium name="PulseNet: The National Subtyping Network for Foodborne Disease Surveillance"/>
            <person name="Tarr C.L."/>
            <person name="Trees E."/>
            <person name="Katz L.S."/>
            <person name="Carleton-Romer H.A."/>
            <person name="Stroika S."/>
            <person name="Kucerova Z."/>
            <person name="Roache K.F."/>
            <person name="Sabol A.L."/>
            <person name="Besser J."/>
            <person name="Gerner-Smidt P."/>
        </authorList>
    </citation>
    <scope>NUCLEOTIDE SEQUENCE</scope>
    <source>
        <strain evidence="1">PNUSAS083829</strain>
    </source>
</reference>
<protein>
    <submittedName>
        <fullName evidence="1">Uncharacterized protein</fullName>
    </submittedName>
</protein>
<dbReference type="AlphaFoldDB" id="A0A5Z4Y299"/>
<gene>
    <name evidence="1" type="ORF">FO127_11095</name>
</gene>
<accession>A0A5Z4Y299</accession>
<comment type="caution">
    <text evidence="1">The sequence shown here is derived from an EMBL/GenBank/DDBJ whole genome shotgun (WGS) entry which is preliminary data.</text>
</comment>